<dbReference type="InterPro" id="IPR033616">
    <property type="entry name" value="BLTP1"/>
</dbReference>
<dbReference type="GO" id="GO:0048488">
    <property type="term" value="P:synaptic vesicle endocytosis"/>
    <property type="evidence" value="ECO:0007669"/>
    <property type="project" value="TreeGrafter"/>
</dbReference>
<evidence type="ECO:0000259" key="1">
    <source>
        <dbReference type="SMART" id="SM01220"/>
    </source>
</evidence>
<dbReference type="Proteomes" id="UP000887581">
    <property type="component" value="Unplaced"/>
</dbReference>
<proteinExistence type="predicted"/>
<dbReference type="InterPro" id="IPR056742">
    <property type="entry name" value="BLTP1_C"/>
</dbReference>
<dbReference type="Pfam" id="PF25040">
    <property type="entry name" value="BLTP1_C"/>
    <property type="match status" value="2"/>
</dbReference>
<dbReference type="GO" id="GO:0098793">
    <property type="term" value="C:presynapse"/>
    <property type="evidence" value="ECO:0007669"/>
    <property type="project" value="GOC"/>
</dbReference>
<dbReference type="WBParaSite" id="sdigi.contig565.g9021.t1">
    <property type="protein sequence ID" value="sdigi.contig565.g9021.t1"/>
    <property type="gene ID" value="sdigi.contig565.g9021"/>
</dbReference>
<sequence>MIASEYPSIPYLYISANVANMPEETALTPLIADFFQQLLETLPQHLPQQVESESDTSSMADTESLLTGIESKLMINILLSVIIQSSALRFEAHQQRAGAMDLLLRLPSLKLVASAHNDSTSCGLDISLSLRSFSVCFYNPHQPSPLDAFALTLDKIAAGISRKSTPLHNRSHVKITCAIDIGHATFTYDMRKLSELIAFPSPWYRRRIAQSFLLGQEHFPKTPNTGIIPSPSKRTKKLVEKPTLDASVQVNWEAFKAKIQMSSAMGETNWTINKISTKVMLSLQPFVERRFGINFVMSFFDQQAQGGAISGSLQLSNTTFDFSWVSLHNKPTTFSSAINISELEIRLTWMGRVVIVALFELPSLLLCDDWSLQNDHDGKEQIQDSRMLLNLTNQMPLSVNKNENKLAKMFHWATILDLITDIQMKSRSFPMPNATNGRTIITGRFNFSGQQASLVLMEGEITANRWALFYLNQPMLIFSNAAQYTFLDENQTIGIDLTEKLLLKLNGPGKDSNKLSENNWTSAICKVEPMLIFSNAAQYTFLDENQTIGIDLTEKLLLKLNGPGKDSNKLSENNWTSAICKVERNKDQTWPKDGTIRECLKLCINEPLTELFSPMQDSTKPIVLELFELPEMDSVFTSNQRTPINCEKLRDIKSEVLCSVICDFHYPFGVQTDLTTQINFLPELLRSYLIEQDKEVQKGPEISSTDKQEQVEKSKDKRHYICKEWKVDPKIRFIDKVKWDPPVIDEILRKLQIFDHRNTIPKVIQRHILDQCDIFASKVLFPVVKIAKKASIESDPASGHP</sequence>
<organism evidence="2 3">
    <name type="scientific">Setaria digitata</name>
    <dbReference type="NCBI Taxonomy" id="48799"/>
    <lineage>
        <taxon>Eukaryota</taxon>
        <taxon>Metazoa</taxon>
        <taxon>Ecdysozoa</taxon>
        <taxon>Nematoda</taxon>
        <taxon>Chromadorea</taxon>
        <taxon>Rhabditida</taxon>
        <taxon>Spirurina</taxon>
        <taxon>Spiruromorpha</taxon>
        <taxon>Filarioidea</taxon>
        <taxon>Setariidae</taxon>
        <taxon>Setaria</taxon>
    </lineage>
</organism>
<dbReference type="PANTHER" id="PTHR31640:SF1">
    <property type="entry name" value="BRIDGE-LIKE LIPID TRANSFER PROTEIN FAMILY MEMBER 1"/>
    <property type="match status" value="1"/>
</dbReference>
<reference evidence="3" key="1">
    <citation type="submission" date="2022-11" db="UniProtKB">
        <authorList>
            <consortium name="WormBaseParasite"/>
        </authorList>
    </citation>
    <scope>IDENTIFICATION</scope>
</reference>
<feature type="domain" description="Bridge-like lipid transfer protein family member 1 C-terminal" evidence="1">
    <location>
        <begin position="231"/>
        <end position="786"/>
    </location>
</feature>
<protein>
    <submittedName>
        <fullName evidence="3">Bridge-like lipid transfer protein family member 1 C-terminal domain-containing protein</fullName>
    </submittedName>
</protein>
<evidence type="ECO:0000313" key="3">
    <source>
        <dbReference type="WBParaSite" id="sdigi.contig565.g9021.t1"/>
    </source>
</evidence>
<name>A0A915PXW3_9BILA</name>
<accession>A0A915PXW3</accession>
<evidence type="ECO:0000313" key="2">
    <source>
        <dbReference type="Proteomes" id="UP000887581"/>
    </source>
</evidence>
<keyword evidence="2" id="KW-1185">Reference proteome</keyword>
<dbReference type="AlphaFoldDB" id="A0A915PXW3"/>
<dbReference type="PANTHER" id="PTHR31640">
    <property type="entry name" value="TRANSMEMBRANE PROTEIN KIAA1109"/>
    <property type="match status" value="1"/>
</dbReference>
<dbReference type="SMART" id="SM01220">
    <property type="entry name" value="FSA_C"/>
    <property type="match status" value="1"/>
</dbReference>